<dbReference type="Proteomes" id="UP000011087">
    <property type="component" value="Unassembled WGS sequence"/>
</dbReference>
<reference evidence="3" key="2">
    <citation type="submission" date="2012-11" db="EMBL/GenBank/DDBJ databases">
        <authorList>
            <person name="Kuo A."/>
            <person name="Curtis B.A."/>
            <person name="Tanifuji G."/>
            <person name="Burki F."/>
            <person name="Gruber A."/>
            <person name="Irimia M."/>
            <person name="Maruyama S."/>
            <person name="Arias M.C."/>
            <person name="Ball S.G."/>
            <person name="Gile G.H."/>
            <person name="Hirakawa Y."/>
            <person name="Hopkins J.F."/>
            <person name="Rensing S.A."/>
            <person name="Schmutz J."/>
            <person name="Symeonidi A."/>
            <person name="Elias M."/>
            <person name="Eveleigh R.J."/>
            <person name="Herman E.K."/>
            <person name="Klute M.J."/>
            <person name="Nakayama T."/>
            <person name="Obornik M."/>
            <person name="Reyes-Prieto A."/>
            <person name="Armbrust E.V."/>
            <person name="Aves S.J."/>
            <person name="Beiko R.G."/>
            <person name="Coutinho P."/>
            <person name="Dacks J.B."/>
            <person name="Durnford D.G."/>
            <person name="Fast N.M."/>
            <person name="Green B.R."/>
            <person name="Grisdale C."/>
            <person name="Hempe F."/>
            <person name="Henrissat B."/>
            <person name="Hoppner M.P."/>
            <person name="Ishida K.-I."/>
            <person name="Kim E."/>
            <person name="Koreny L."/>
            <person name="Kroth P.G."/>
            <person name="Liu Y."/>
            <person name="Malik S.-B."/>
            <person name="Maier U.G."/>
            <person name="McRose D."/>
            <person name="Mock T."/>
            <person name="Neilson J.A."/>
            <person name="Onodera N.T."/>
            <person name="Poole A.M."/>
            <person name="Pritham E.J."/>
            <person name="Richards T.A."/>
            <person name="Rocap G."/>
            <person name="Roy S.W."/>
            <person name="Sarai C."/>
            <person name="Schaack S."/>
            <person name="Shirato S."/>
            <person name="Slamovits C.H."/>
            <person name="Spencer D.F."/>
            <person name="Suzuki S."/>
            <person name="Worden A.Z."/>
            <person name="Zauner S."/>
            <person name="Barry K."/>
            <person name="Bell C."/>
            <person name="Bharti A.K."/>
            <person name="Crow J.A."/>
            <person name="Grimwood J."/>
            <person name="Kramer R."/>
            <person name="Lindquist E."/>
            <person name="Lucas S."/>
            <person name="Salamov A."/>
            <person name="McFadden G.I."/>
            <person name="Lane C.E."/>
            <person name="Keeling P.J."/>
            <person name="Gray M.W."/>
            <person name="Grigoriev I.V."/>
            <person name="Archibald J.M."/>
        </authorList>
    </citation>
    <scope>NUCLEOTIDE SEQUENCE</scope>
    <source>
        <strain evidence="3">CCMP2712</strain>
    </source>
</reference>
<reference evidence="1 3" key="1">
    <citation type="journal article" date="2012" name="Nature">
        <title>Algal genomes reveal evolutionary mosaicism and the fate of nucleomorphs.</title>
        <authorList>
            <consortium name="DOE Joint Genome Institute"/>
            <person name="Curtis B.A."/>
            <person name="Tanifuji G."/>
            <person name="Burki F."/>
            <person name="Gruber A."/>
            <person name="Irimia M."/>
            <person name="Maruyama S."/>
            <person name="Arias M.C."/>
            <person name="Ball S.G."/>
            <person name="Gile G.H."/>
            <person name="Hirakawa Y."/>
            <person name="Hopkins J.F."/>
            <person name="Kuo A."/>
            <person name="Rensing S.A."/>
            <person name="Schmutz J."/>
            <person name="Symeonidi A."/>
            <person name="Elias M."/>
            <person name="Eveleigh R.J."/>
            <person name="Herman E.K."/>
            <person name="Klute M.J."/>
            <person name="Nakayama T."/>
            <person name="Obornik M."/>
            <person name="Reyes-Prieto A."/>
            <person name="Armbrust E.V."/>
            <person name="Aves S.J."/>
            <person name="Beiko R.G."/>
            <person name="Coutinho P."/>
            <person name="Dacks J.B."/>
            <person name="Durnford D.G."/>
            <person name="Fast N.M."/>
            <person name="Green B.R."/>
            <person name="Grisdale C.J."/>
            <person name="Hempel F."/>
            <person name="Henrissat B."/>
            <person name="Hoppner M.P."/>
            <person name="Ishida K."/>
            <person name="Kim E."/>
            <person name="Koreny L."/>
            <person name="Kroth P.G."/>
            <person name="Liu Y."/>
            <person name="Malik S.B."/>
            <person name="Maier U.G."/>
            <person name="McRose D."/>
            <person name="Mock T."/>
            <person name="Neilson J.A."/>
            <person name="Onodera N.T."/>
            <person name="Poole A.M."/>
            <person name="Pritham E.J."/>
            <person name="Richards T.A."/>
            <person name="Rocap G."/>
            <person name="Roy S.W."/>
            <person name="Sarai C."/>
            <person name="Schaack S."/>
            <person name="Shirato S."/>
            <person name="Slamovits C.H."/>
            <person name="Spencer D.F."/>
            <person name="Suzuki S."/>
            <person name="Worden A.Z."/>
            <person name="Zauner S."/>
            <person name="Barry K."/>
            <person name="Bell C."/>
            <person name="Bharti A.K."/>
            <person name="Crow J.A."/>
            <person name="Grimwood J."/>
            <person name="Kramer R."/>
            <person name="Lindquist E."/>
            <person name="Lucas S."/>
            <person name="Salamov A."/>
            <person name="McFadden G.I."/>
            <person name="Lane C.E."/>
            <person name="Keeling P.J."/>
            <person name="Gray M.W."/>
            <person name="Grigoriev I.V."/>
            <person name="Archibald J.M."/>
        </authorList>
    </citation>
    <scope>NUCLEOTIDE SEQUENCE</scope>
    <source>
        <strain evidence="1 3">CCMP2712</strain>
    </source>
</reference>
<dbReference type="GeneID" id="17292876"/>
<dbReference type="AlphaFoldDB" id="L1IJU1"/>
<proteinExistence type="predicted"/>
<accession>L1IJU1</accession>
<protein>
    <submittedName>
        <fullName evidence="1 2">Uncharacterized protein</fullName>
    </submittedName>
</protein>
<reference evidence="2" key="3">
    <citation type="submission" date="2015-06" db="UniProtKB">
        <authorList>
            <consortium name="EnsemblProtists"/>
        </authorList>
    </citation>
    <scope>IDENTIFICATION</scope>
</reference>
<dbReference type="HOGENOM" id="CLU_817469_0_0_1"/>
<evidence type="ECO:0000313" key="2">
    <source>
        <dbReference type="EnsemblProtists" id="EKX36194"/>
    </source>
</evidence>
<keyword evidence="3" id="KW-1185">Reference proteome</keyword>
<dbReference type="RefSeq" id="XP_005823174.1">
    <property type="nucleotide sequence ID" value="XM_005823117.1"/>
</dbReference>
<organism evidence="1">
    <name type="scientific">Guillardia theta (strain CCMP2712)</name>
    <name type="common">Cryptophyte</name>
    <dbReference type="NCBI Taxonomy" id="905079"/>
    <lineage>
        <taxon>Eukaryota</taxon>
        <taxon>Cryptophyceae</taxon>
        <taxon>Pyrenomonadales</taxon>
        <taxon>Geminigeraceae</taxon>
        <taxon>Guillardia</taxon>
    </lineage>
</organism>
<dbReference type="OrthoDB" id="10649166at2759"/>
<evidence type="ECO:0000313" key="3">
    <source>
        <dbReference type="Proteomes" id="UP000011087"/>
    </source>
</evidence>
<name>L1IJU1_GUITC</name>
<dbReference type="EnsemblProtists" id="EKX36194">
    <property type="protein sequence ID" value="EKX36194"/>
    <property type="gene ID" value="GUITHDRAFT_146000"/>
</dbReference>
<evidence type="ECO:0000313" key="1">
    <source>
        <dbReference type="EMBL" id="EKX36194.1"/>
    </source>
</evidence>
<sequence length="340" mass="38523">MLRWSELNAAVEKAMDPNGEGGEIPEGMNISDMMQEWLTQTDPKEKATSEAVLNRMHAQGSVLARMAYLALEVDARKVQDVVPGCKELELSEEPVDAMGWKELSQAMDNVQINWGKVSSLPGVKDLCWKLFARFGYFAGYAFGDGEDGIDIVHDREPCADGHRLSDLAKQQALDAFFCMFRYLWLVARQQPVQEQGPELDLRTFHFEAATDTYHETTMHDDVHIGALLQYMHRFSGLFHSVSQAVYYHHPTYSRRRAPMSMGALSEEGRSAADWIPVLRQLYPQLQLFYESCDLRTLPPDGWCWLHAPGRVWLVGPHTAVHWDPSPVKLLGVYLRANPGT</sequence>
<dbReference type="KEGG" id="gtt:GUITHDRAFT_146000"/>
<dbReference type="PaxDb" id="55529-EKX36194"/>
<dbReference type="EMBL" id="JH993078">
    <property type="protein sequence ID" value="EKX36194.1"/>
    <property type="molecule type" value="Genomic_DNA"/>
</dbReference>
<gene>
    <name evidence="1" type="ORF">GUITHDRAFT_146000</name>
</gene>